<gene>
    <name evidence="2" type="ORF">H702_09270</name>
    <name evidence="3" type="ORF">SAMN02910290_00883</name>
</gene>
<evidence type="ECO:0000313" key="5">
    <source>
        <dbReference type="Proteomes" id="UP000182793"/>
    </source>
</evidence>
<comment type="caution">
    <text evidence="2">The sequence shown here is derived from an EMBL/GenBank/DDBJ whole genome shotgun (WGS) entry which is preliminary data.</text>
</comment>
<dbReference type="Proteomes" id="UP000029382">
    <property type="component" value="Unassembled WGS sequence"/>
</dbReference>
<reference evidence="3 5" key="2">
    <citation type="submission" date="2016-10" db="EMBL/GenBank/DDBJ databases">
        <authorList>
            <person name="Varghese N."/>
            <person name="Submissions S."/>
        </authorList>
    </citation>
    <scope>NUCLEOTIDE SEQUENCE [LARGE SCALE GENOMIC DNA]</scope>
    <source>
        <strain evidence="3 5">JB1</strain>
    </source>
</reference>
<accession>A0A091BQ05</accession>
<organism evidence="2 4">
    <name type="scientific">Streptococcus equinus JB1</name>
    <dbReference type="NCBI Taxonomy" id="1294274"/>
    <lineage>
        <taxon>Bacteria</taxon>
        <taxon>Bacillati</taxon>
        <taxon>Bacillota</taxon>
        <taxon>Bacilli</taxon>
        <taxon>Lactobacillales</taxon>
        <taxon>Streptococcaceae</taxon>
        <taxon>Streptococcus</taxon>
    </lineage>
</organism>
<dbReference type="Gene3D" id="2.40.30.200">
    <property type="match status" value="1"/>
</dbReference>
<protein>
    <submittedName>
        <fullName evidence="3">Phage tail component, N-terminal domain-containing protein</fullName>
    </submittedName>
</protein>
<dbReference type="EMBL" id="FOTG01000004">
    <property type="protein sequence ID" value="SFL20752.1"/>
    <property type="molecule type" value="Genomic_DNA"/>
</dbReference>
<dbReference type="NCBIfam" id="TIGR01633">
    <property type="entry name" value="phi3626_gp14_N"/>
    <property type="match status" value="1"/>
</dbReference>
<dbReference type="Proteomes" id="UP000182793">
    <property type="component" value="Unassembled WGS sequence"/>
</dbReference>
<dbReference type="RefSeq" id="WP_039697395.1">
    <property type="nucleotide sequence ID" value="NZ_AUZH01000033.1"/>
</dbReference>
<dbReference type="InterPro" id="IPR006520">
    <property type="entry name" value="Dit_BPSPP_N"/>
</dbReference>
<feature type="domain" description="Siphovirus-type tail component RIFT-related" evidence="1">
    <location>
        <begin position="18"/>
        <end position="121"/>
    </location>
</feature>
<dbReference type="InterPro" id="IPR008841">
    <property type="entry name" value="Siphovirus-type_tail_N"/>
</dbReference>
<name>A0A091BQ05_STREI</name>
<dbReference type="Pfam" id="PF05709">
    <property type="entry name" value="Sipho_tail"/>
    <property type="match status" value="1"/>
</dbReference>
<evidence type="ECO:0000313" key="2">
    <source>
        <dbReference type="EMBL" id="KFN86555.1"/>
    </source>
</evidence>
<evidence type="ECO:0000313" key="3">
    <source>
        <dbReference type="EMBL" id="SFL20752.1"/>
    </source>
</evidence>
<keyword evidence="5" id="KW-1185">Reference proteome</keyword>
<proteinExistence type="predicted"/>
<sequence length="495" mass="56537">MTEIMTFNGVGMSQYFRITDIIRPIGNKRTVSTDTSPFLGVNIQEIKIGAKEHKIKFDIKGKSEIEIEQLKHDLAGVFNVDKPVKITYADEPDKYYLGLPVDDISHDNITRWFQRSEITLLIPDGVAHSVTDARFEEPTWNGNKMTFKINNEGNVDAYPIITIKHNSENGYIGLASQRGAFELGCKEEADTEEYKKSEILFDYTSNTGPTRILNGFEEGKFNEAISNVQEVLDGQLEIDNAWGRPHIHLKNGTSASITWDIPADSAGEAGALYEYIWWRQIFWAGHQSQYGFMKVVVSDENGQFLYGTETFKRSNSLTTEYNFMVSDGKGGYRFLDRYTFWCTHLDSQNPFNEPRGWSDIYRKDGWIQFYWNGQYKEYNIPEIKGKKSAKVSVIFGSVGGKPGVTHVYLDDIVYRKDFVTGTRDIPNRYAMGSTVVINNETDTVMKDNLNKNEDIVQGSHHFLSVPPGESELDIYFSSWIKKMPTVKVEFEKRSL</sequence>
<dbReference type="EMBL" id="AUZH01000033">
    <property type="protein sequence ID" value="KFN86555.1"/>
    <property type="molecule type" value="Genomic_DNA"/>
</dbReference>
<evidence type="ECO:0000259" key="1">
    <source>
        <dbReference type="Pfam" id="PF05709"/>
    </source>
</evidence>
<reference evidence="2 4" key="1">
    <citation type="journal article" date="2014" name="Genome Announc.">
        <title>Draft Genome Sequences of Streptococcus bovis Strains ATCC 33317 and JB1.</title>
        <authorList>
            <person name="Benahmed F.H."/>
            <person name="Gopinath G.R."/>
            <person name="Harbottle H."/>
            <person name="Cotta M.A."/>
            <person name="Luo Y."/>
            <person name="Henderson C."/>
            <person name="Teri P."/>
            <person name="Soppet D."/>
            <person name="Rasmussen M."/>
            <person name="Whitehead T.R."/>
            <person name="Davidson M."/>
        </authorList>
    </citation>
    <scope>NUCLEOTIDE SEQUENCE [LARGE SCALE GENOMIC DNA]</scope>
    <source>
        <strain evidence="2 4">JB1</strain>
    </source>
</reference>
<dbReference type="AlphaFoldDB" id="A0A091BQ05"/>
<evidence type="ECO:0000313" key="4">
    <source>
        <dbReference type="Proteomes" id="UP000029382"/>
    </source>
</evidence>